<feature type="chain" id="PRO_5045754405" description="Nitrate ABC transporter substrate-binding protein" evidence="2">
    <location>
        <begin position="24"/>
        <end position="204"/>
    </location>
</feature>
<evidence type="ECO:0000256" key="1">
    <source>
        <dbReference type="SAM" id="MobiDB-lite"/>
    </source>
</evidence>
<protein>
    <recommendedName>
        <fullName evidence="5">Nitrate ABC transporter substrate-binding protein</fullName>
    </recommendedName>
</protein>
<evidence type="ECO:0000313" key="3">
    <source>
        <dbReference type="EMBL" id="MBD3941664.1"/>
    </source>
</evidence>
<keyword evidence="2" id="KW-0732">Signal</keyword>
<dbReference type="EMBL" id="JACXZS010000004">
    <property type="protein sequence ID" value="MBD3941664.1"/>
    <property type="molecule type" value="Genomic_DNA"/>
</dbReference>
<keyword evidence="4" id="KW-1185">Reference proteome</keyword>
<evidence type="ECO:0008006" key="5">
    <source>
        <dbReference type="Google" id="ProtNLM"/>
    </source>
</evidence>
<name>A0ABR8NLZ8_9MICO</name>
<evidence type="ECO:0000313" key="4">
    <source>
        <dbReference type="Proteomes" id="UP000598426"/>
    </source>
</evidence>
<proteinExistence type="predicted"/>
<gene>
    <name evidence="3" type="ORF">IF188_08155</name>
</gene>
<reference evidence="3 4" key="1">
    <citation type="submission" date="2020-09" db="EMBL/GenBank/DDBJ databases">
        <title>Isolation and identification of active actinomycetes.</title>
        <authorList>
            <person name="Li X."/>
        </authorList>
    </citation>
    <scope>NUCLEOTIDE SEQUENCE [LARGE SCALE GENOMIC DNA]</scope>
    <source>
        <strain evidence="3 4">NEAU-LLC</strain>
    </source>
</reference>
<accession>A0ABR8NLZ8</accession>
<dbReference type="RefSeq" id="WP_191171278.1">
    <property type="nucleotide sequence ID" value="NZ_JACXZS010000004.1"/>
</dbReference>
<evidence type="ECO:0000256" key="2">
    <source>
        <dbReference type="SAM" id="SignalP"/>
    </source>
</evidence>
<feature type="signal peptide" evidence="2">
    <location>
        <begin position="1"/>
        <end position="23"/>
    </location>
</feature>
<sequence>MTPRHAIAVLATALLAFSMSACAGSNPPAADAEATATSPEPFPSATPELSPTPTPGASVPAAVPTCDDISTTEFDESVTENGWTSWQLPYEGVGGSPFDAFTSGAPAGSISCRWGEDPTLATDNVIDLAWAPIGPDAASAAQRQLEAEGYERIETTEGVYLAMRGEDGWADEEGFAQAYLFTPDDVRWAMFKDELRFVQAPGEA</sequence>
<dbReference type="PROSITE" id="PS51257">
    <property type="entry name" value="PROKAR_LIPOPROTEIN"/>
    <property type="match status" value="1"/>
</dbReference>
<dbReference type="Proteomes" id="UP000598426">
    <property type="component" value="Unassembled WGS sequence"/>
</dbReference>
<organism evidence="3 4">
    <name type="scientific">Microbacterium helvum</name>
    <dbReference type="NCBI Taxonomy" id="2773713"/>
    <lineage>
        <taxon>Bacteria</taxon>
        <taxon>Bacillati</taxon>
        <taxon>Actinomycetota</taxon>
        <taxon>Actinomycetes</taxon>
        <taxon>Micrococcales</taxon>
        <taxon>Microbacteriaceae</taxon>
        <taxon>Microbacterium</taxon>
    </lineage>
</organism>
<feature type="region of interest" description="Disordered" evidence="1">
    <location>
        <begin position="26"/>
        <end position="64"/>
    </location>
</feature>
<feature type="compositionally biased region" description="Pro residues" evidence="1">
    <location>
        <begin position="40"/>
        <end position="54"/>
    </location>
</feature>
<comment type="caution">
    <text evidence="3">The sequence shown here is derived from an EMBL/GenBank/DDBJ whole genome shotgun (WGS) entry which is preliminary data.</text>
</comment>